<comment type="subcellular location">
    <subcellularLocation>
        <location evidence="2">Mitochondrion inner membrane</location>
        <topology evidence="2">Multi-pass membrane protein</topology>
    </subcellularLocation>
</comment>
<evidence type="ECO:0000256" key="7">
    <source>
        <dbReference type="ARBA" id="ARBA00022927"/>
    </source>
</evidence>
<evidence type="ECO:0000313" key="12">
    <source>
        <dbReference type="EMBL" id="VEL06950.1"/>
    </source>
</evidence>
<evidence type="ECO:0000256" key="3">
    <source>
        <dbReference type="ARBA" id="ARBA00008444"/>
    </source>
</evidence>
<gene>
    <name evidence="12" type="ORF">PXEA_LOCUS390</name>
</gene>
<dbReference type="GO" id="GO:0030150">
    <property type="term" value="P:protein import into mitochondrial matrix"/>
    <property type="evidence" value="ECO:0007669"/>
    <property type="project" value="TreeGrafter"/>
</dbReference>
<evidence type="ECO:0000256" key="4">
    <source>
        <dbReference type="ARBA" id="ARBA00022448"/>
    </source>
</evidence>
<comment type="similarity">
    <text evidence="3">Belongs to the Tim17/Tim22/Tim23 family.</text>
</comment>
<keyword evidence="5" id="KW-0812">Transmembrane</keyword>
<keyword evidence="9" id="KW-0811">Translocation</keyword>
<dbReference type="AlphaFoldDB" id="A0A3S5CGP5"/>
<protein>
    <recommendedName>
        <fullName evidence="14">Mitochondrial import inner membrane translocase subunit TIM17</fullName>
    </recommendedName>
</protein>
<dbReference type="OrthoDB" id="2261329at2759"/>
<dbReference type="PANTHER" id="PTHR10485:SF0">
    <property type="entry name" value="AT05822P-RELATED"/>
    <property type="match status" value="1"/>
</dbReference>
<dbReference type="PANTHER" id="PTHR10485">
    <property type="entry name" value="MITOCHONDRIAL IMPORT INNER MEMBRANE TRANSLOCASE SUBUNIT TIM-17"/>
    <property type="match status" value="1"/>
</dbReference>
<keyword evidence="10" id="KW-0496">Mitochondrion</keyword>
<reference evidence="12" key="1">
    <citation type="submission" date="2018-11" db="EMBL/GenBank/DDBJ databases">
        <authorList>
            <consortium name="Pathogen Informatics"/>
        </authorList>
    </citation>
    <scope>NUCLEOTIDE SEQUENCE</scope>
</reference>
<name>A0A3S5CGP5_9PLAT</name>
<dbReference type="Proteomes" id="UP000784294">
    <property type="component" value="Unassembled WGS sequence"/>
</dbReference>
<evidence type="ECO:0000256" key="11">
    <source>
        <dbReference type="ARBA" id="ARBA00023136"/>
    </source>
</evidence>
<evidence type="ECO:0000256" key="1">
    <source>
        <dbReference type="ARBA" id="ARBA00002959"/>
    </source>
</evidence>
<keyword evidence="11" id="KW-0472">Membrane</keyword>
<keyword evidence="8" id="KW-1133">Transmembrane helix</keyword>
<evidence type="ECO:0000256" key="2">
    <source>
        <dbReference type="ARBA" id="ARBA00004448"/>
    </source>
</evidence>
<proteinExistence type="inferred from homology"/>
<evidence type="ECO:0000256" key="9">
    <source>
        <dbReference type="ARBA" id="ARBA00023010"/>
    </source>
</evidence>
<comment type="caution">
    <text evidence="12">The sequence shown here is derived from an EMBL/GenBank/DDBJ whole genome shotgun (WGS) entry which is preliminary data.</text>
</comment>
<keyword evidence="7" id="KW-0653">Protein transport</keyword>
<evidence type="ECO:0000256" key="5">
    <source>
        <dbReference type="ARBA" id="ARBA00022692"/>
    </source>
</evidence>
<keyword evidence="6" id="KW-0999">Mitochondrion inner membrane</keyword>
<organism evidence="12 13">
    <name type="scientific">Protopolystoma xenopodis</name>
    <dbReference type="NCBI Taxonomy" id="117903"/>
    <lineage>
        <taxon>Eukaryota</taxon>
        <taxon>Metazoa</taxon>
        <taxon>Spiralia</taxon>
        <taxon>Lophotrochozoa</taxon>
        <taxon>Platyhelminthes</taxon>
        <taxon>Monogenea</taxon>
        <taxon>Polyopisthocotylea</taxon>
        <taxon>Polystomatidea</taxon>
        <taxon>Polystomatidae</taxon>
        <taxon>Protopolystoma</taxon>
    </lineage>
</organism>
<evidence type="ECO:0008006" key="14">
    <source>
        <dbReference type="Google" id="ProtNLM"/>
    </source>
</evidence>
<dbReference type="GO" id="GO:0005744">
    <property type="term" value="C:TIM23 mitochondrial import inner membrane translocase complex"/>
    <property type="evidence" value="ECO:0007669"/>
    <property type="project" value="TreeGrafter"/>
</dbReference>
<dbReference type="EMBL" id="CAAALY010000701">
    <property type="protein sequence ID" value="VEL06950.1"/>
    <property type="molecule type" value="Genomic_DNA"/>
</dbReference>
<evidence type="ECO:0000256" key="6">
    <source>
        <dbReference type="ARBA" id="ARBA00022792"/>
    </source>
</evidence>
<evidence type="ECO:0000256" key="10">
    <source>
        <dbReference type="ARBA" id="ARBA00023128"/>
    </source>
</evidence>
<evidence type="ECO:0000313" key="13">
    <source>
        <dbReference type="Proteomes" id="UP000784294"/>
    </source>
</evidence>
<keyword evidence="4" id="KW-0813">Transport</keyword>
<sequence length="176" mass="18234">MDPFRIVSDSGAAFAMGSIGGGLVHTYKGLRNAPSGAFRRLASGLATCRQKAPLVGGAFAIWGGTFTAVDCSLVFARQKEDPWNSIASGAVTGALLAVRHGPAAMAGQAVVGGVILALIEGLGIMLNRMTPLIEDIGNPSRNASSQPFNAGNYHNYYARGCRNGTANPPYPPMKSP</sequence>
<comment type="function">
    <text evidence="1">Essential component of the TIM23 complex, a complex that mediates the translocation of transit peptide-containing proteins across the mitochondrial inner membrane.</text>
</comment>
<dbReference type="GO" id="GO:0008320">
    <property type="term" value="F:protein transmembrane transporter activity"/>
    <property type="evidence" value="ECO:0007669"/>
    <property type="project" value="TreeGrafter"/>
</dbReference>
<accession>A0A3S5CGP5</accession>
<evidence type="ECO:0000256" key="8">
    <source>
        <dbReference type="ARBA" id="ARBA00022989"/>
    </source>
</evidence>
<keyword evidence="13" id="KW-1185">Reference proteome</keyword>
<dbReference type="Pfam" id="PF02466">
    <property type="entry name" value="Tim17"/>
    <property type="match status" value="1"/>
</dbReference>